<evidence type="ECO:0000313" key="3">
    <source>
        <dbReference type="EMBL" id="KAJ8470491.1"/>
    </source>
</evidence>
<dbReference type="InterPro" id="IPR040300">
    <property type="entry name" value="At3g49055-like"/>
</dbReference>
<proteinExistence type="predicted"/>
<evidence type="ECO:0000256" key="1">
    <source>
        <dbReference type="SAM" id="Coils"/>
    </source>
</evidence>
<feature type="region of interest" description="Disordered" evidence="2">
    <location>
        <begin position="269"/>
        <end position="289"/>
    </location>
</feature>
<comment type="caution">
    <text evidence="3">The sequence shown here is derived from an EMBL/GenBank/DDBJ whole genome shotgun (WGS) entry which is preliminary data.</text>
</comment>
<name>A0AAV8P6T1_ENSVE</name>
<sequence>MQEQGTDASPIESPPRPDAALRAELESLRDSHRELRFRFAAAEESLAGLRIRDLDLSRALEQVSEERDSLRIKLIEAEVCAREEEEEEEEEASWARRWELSHLIEIFKARFDELVEERSRRDGVASGILDSMRSVRGCFGRIGGRISDENLEEDDGEKSNLEDAWEVLSKESRLICQIGVAVESKFTEYDKMRRKEHKELENSIVSLTEENRDISSLLRVALVEKEAAEKSLSKLKGSGGEQKLGAILQIAERGLQRVGFGFIRGVIAGESQPDQPSSSSVSATSDGSECEEEVISLASTVERIMRDLRLEITHLRRALEESRSESEHLRSLVDKQEEKIIEGELYIKDLEEREILLAASVEELTAEIKEAGEEAARWREACELEVEAGKAAIVEREKEVALLREELRRTKSALDTANSKLSLKEKLAKTAMAAQAAAEATLQLADKRAAGLGERIEELTRQLEEEAEHGRRERTGVGRRVRYVCWPWQAFRVAPAARAGSRSRGRRRRMMLPEMEALLRFNI</sequence>
<dbReference type="AlphaFoldDB" id="A0AAV8P6T1"/>
<dbReference type="PANTHER" id="PTHR34937:SF2">
    <property type="entry name" value="OS08G0559800 PROTEIN"/>
    <property type="match status" value="1"/>
</dbReference>
<evidence type="ECO:0000313" key="4">
    <source>
        <dbReference type="Proteomes" id="UP001222027"/>
    </source>
</evidence>
<feature type="coiled-coil region" evidence="1">
    <location>
        <begin position="305"/>
        <end position="469"/>
    </location>
</feature>
<evidence type="ECO:0000256" key="2">
    <source>
        <dbReference type="SAM" id="MobiDB-lite"/>
    </source>
</evidence>
<keyword evidence="1" id="KW-0175">Coiled coil</keyword>
<keyword evidence="4" id="KW-1185">Reference proteome</keyword>
<gene>
    <name evidence="3" type="ORF">OPV22_024834</name>
</gene>
<dbReference type="PANTHER" id="PTHR34937">
    <property type="entry name" value="OS08G0559800 PROTEIN"/>
    <property type="match status" value="1"/>
</dbReference>
<organism evidence="3 4">
    <name type="scientific">Ensete ventricosum</name>
    <name type="common">Abyssinian banana</name>
    <name type="synonym">Musa ensete</name>
    <dbReference type="NCBI Taxonomy" id="4639"/>
    <lineage>
        <taxon>Eukaryota</taxon>
        <taxon>Viridiplantae</taxon>
        <taxon>Streptophyta</taxon>
        <taxon>Embryophyta</taxon>
        <taxon>Tracheophyta</taxon>
        <taxon>Spermatophyta</taxon>
        <taxon>Magnoliopsida</taxon>
        <taxon>Liliopsida</taxon>
        <taxon>Zingiberales</taxon>
        <taxon>Musaceae</taxon>
        <taxon>Ensete</taxon>
    </lineage>
</organism>
<dbReference type="Proteomes" id="UP001222027">
    <property type="component" value="Unassembled WGS sequence"/>
</dbReference>
<feature type="compositionally biased region" description="Low complexity" evidence="2">
    <location>
        <begin position="269"/>
        <end position="287"/>
    </location>
</feature>
<dbReference type="EMBL" id="JAQQAF010000007">
    <property type="protein sequence ID" value="KAJ8470491.1"/>
    <property type="molecule type" value="Genomic_DNA"/>
</dbReference>
<protein>
    <submittedName>
        <fullName evidence="3">Uncharacterized protein</fullName>
    </submittedName>
</protein>
<reference evidence="3 4" key="1">
    <citation type="submission" date="2022-12" db="EMBL/GenBank/DDBJ databases">
        <title>Chromosome-scale assembly of the Ensete ventricosum genome.</title>
        <authorList>
            <person name="Dussert Y."/>
            <person name="Stocks J."/>
            <person name="Wendawek A."/>
            <person name="Woldeyes F."/>
            <person name="Nichols R.A."/>
            <person name="Borrell J.S."/>
        </authorList>
    </citation>
    <scope>NUCLEOTIDE SEQUENCE [LARGE SCALE GENOMIC DNA]</scope>
    <source>
        <strain evidence="4">cv. Maze</strain>
        <tissue evidence="3">Seeds</tissue>
    </source>
</reference>
<accession>A0AAV8P6T1</accession>